<dbReference type="Proteomes" id="UP001497522">
    <property type="component" value="Chromosome 11"/>
</dbReference>
<accession>A0ABP1AD12</accession>
<gene>
    <name evidence="1" type="ORF">CSSPJE1EN2_LOCUS3418</name>
</gene>
<evidence type="ECO:0000313" key="2">
    <source>
        <dbReference type="Proteomes" id="UP001497522"/>
    </source>
</evidence>
<protein>
    <submittedName>
        <fullName evidence="1">Uncharacterized protein</fullName>
    </submittedName>
</protein>
<sequence>MELSDQLEDPANNLKELTCYGSAHESLRSEVVRPEVDPSHLETVNEDELLFQWLMQPKPQELQIGEEIGKGGQAHVSLGKNTTRVKTSSQILWWSKDIKLAMELMRYS</sequence>
<proteinExistence type="predicted"/>
<name>A0ABP1AD12_9BRYO</name>
<organism evidence="1 2">
    <name type="scientific">Sphagnum jensenii</name>
    <dbReference type="NCBI Taxonomy" id="128206"/>
    <lineage>
        <taxon>Eukaryota</taxon>
        <taxon>Viridiplantae</taxon>
        <taxon>Streptophyta</taxon>
        <taxon>Embryophyta</taxon>
        <taxon>Bryophyta</taxon>
        <taxon>Sphagnophytina</taxon>
        <taxon>Sphagnopsida</taxon>
        <taxon>Sphagnales</taxon>
        <taxon>Sphagnaceae</taxon>
        <taxon>Sphagnum</taxon>
    </lineage>
</organism>
<keyword evidence="2" id="KW-1185">Reference proteome</keyword>
<reference evidence="1" key="1">
    <citation type="submission" date="2024-03" db="EMBL/GenBank/DDBJ databases">
        <authorList>
            <consortium name="ELIXIR-Norway"/>
            <consortium name="Elixir Norway"/>
        </authorList>
    </citation>
    <scope>NUCLEOTIDE SEQUENCE</scope>
</reference>
<evidence type="ECO:0000313" key="1">
    <source>
        <dbReference type="EMBL" id="CAK9860423.1"/>
    </source>
</evidence>
<dbReference type="EMBL" id="OZ023712">
    <property type="protein sequence ID" value="CAK9860423.1"/>
    <property type="molecule type" value="Genomic_DNA"/>
</dbReference>